<feature type="compositionally biased region" description="Low complexity" evidence="1">
    <location>
        <begin position="68"/>
        <end position="81"/>
    </location>
</feature>
<name>A0AAD4HM74_9AGAM</name>
<sequence>MSNMELVSQFTEDAIAKEDRICGRPACGSIILKGASYHYIATIVPSQPGRFICRACYLQYAQKLSTSVRPSSRPSSVRPSSAQSLPDPNVIQQSVNAAQRRSTINPPRVVPFLPQPSSSAVHMGRLPGPYIAVPLSWQQPPVSSSQNRAPGPAGYSAHHAQYSLEPYAPPPAETITLEITAVYEGNSRKKSGRGVFLDR</sequence>
<dbReference type="Proteomes" id="UP001195769">
    <property type="component" value="Unassembled WGS sequence"/>
</dbReference>
<comment type="caution">
    <text evidence="2">The sequence shown here is derived from an EMBL/GenBank/DDBJ whole genome shotgun (WGS) entry which is preliminary data.</text>
</comment>
<protein>
    <submittedName>
        <fullName evidence="2">Uncharacterized protein</fullName>
    </submittedName>
</protein>
<proteinExistence type="predicted"/>
<keyword evidence="3" id="KW-1185">Reference proteome</keyword>
<reference evidence="2" key="1">
    <citation type="journal article" date="2020" name="New Phytol.">
        <title>Comparative genomics reveals dynamic genome evolution in host specialist ectomycorrhizal fungi.</title>
        <authorList>
            <person name="Lofgren L.A."/>
            <person name="Nguyen N.H."/>
            <person name="Vilgalys R."/>
            <person name="Ruytinx J."/>
            <person name="Liao H.L."/>
            <person name="Branco S."/>
            <person name="Kuo A."/>
            <person name="LaButti K."/>
            <person name="Lipzen A."/>
            <person name="Andreopoulos W."/>
            <person name="Pangilinan J."/>
            <person name="Riley R."/>
            <person name="Hundley H."/>
            <person name="Na H."/>
            <person name="Barry K."/>
            <person name="Grigoriev I.V."/>
            <person name="Stajich J.E."/>
            <person name="Kennedy P.G."/>
        </authorList>
    </citation>
    <scope>NUCLEOTIDE SEQUENCE</scope>
    <source>
        <strain evidence="2">FC203</strain>
    </source>
</reference>
<dbReference type="EMBL" id="JABBWK010000022">
    <property type="protein sequence ID" value="KAG1901331.1"/>
    <property type="molecule type" value="Genomic_DNA"/>
</dbReference>
<evidence type="ECO:0000313" key="2">
    <source>
        <dbReference type="EMBL" id="KAG1901331.1"/>
    </source>
</evidence>
<feature type="region of interest" description="Disordered" evidence="1">
    <location>
        <begin position="68"/>
        <end position="89"/>
    </location>
</feature>
<accession>A0AAD4HM74</accession>
<evidence type="ECO:0000313" key="3">
    <source>
        <dbReference type="Proteomes" id="UP001195769"/>
    </source>
</evidence>
<gene>
    <name evidence="2" type="ORF">F5891DRAFT_979513</name>
</gene>
<dbReference type="GeneID" id="64671194"/>
<dbReference type="AlphaFoldDB" id="A0AAD4HM74"/>
<dbReference type="RefSeq" id="XP_041226906.1">
    <property type="nucleotide sequence ID" value="XM_041376896.1"/>
</dbReference>
<organism evidence="2 3">
    <name type="scientific">Suillus fuscotomentosus</name>
    <dbReference type="NCBI Taxonomy" id="1912939"/>
    <lineage>
        <taxon>Eukaryota</taxon>
        <taxon>Fungi</taxon>
        <taxon>Dikarya</taxon>
        <taxon>Basidiomycota</taxon>
        <taxon>Agaricomycotina</taxon>
        <taxon>Agaricomycetes</taxon>
        <taxon>Agaricomycetidae</taxon>
        <taxon>Boletales</taxon>
        <taxon>Suillineae</taxon>
        <taxon>Suillaceae</taxon>
        <taxon>Suillus</taxon>
    </lineage>
</organism>
<evidence type="ECO:0000256" key="1">
    <source>
        <dbReference type="SAM" id="MobiDB-lite"/>
    </source>
</evidence>